<keyword evidence="2" id="KW-1185">Reference proteome</keyword>
<gene>
    <name evidence="1" type="ORF">OWV82_006468</name>
</gene>
<dbReference type="EMBL" id="CM051396">
    <property type="protein sequence ID" value="KAJ4723055.1"/>
    <property type="molecule type" value="Genomic_DNA"/>
</dbReference>
<protein>
    <submittedName>
        <fullName evidence="1">30S ribosomal protein S1-like</fullName>
    </submittedName>
</protein>
<name>A0ACC1YGV8_MELAZ</name>
<reference evidence="1 2" key="1">
    <citation type="journal article" date="2023" name="Science">
        <title>Complex scaffold remodeling in plant triterpene biosynthesis.</title>
        <authorList>
            <person name="De La Pena R."/>
            <person name="Hodgson H."/>
            <person name="Liu J.C."/>
            <person name="Stephenson M.J."/>
            <person name="Martin A.C."/>
            <person name="Owen C."/>
            <person name="Harkess A."/>
            <person name="Leebens-Mack J."/>
            <person name="Jimenez L.E."/>
            <person name="Osbourn A."/>
            <person name="Sattely E.S."/>
        </authorList>
    </citation>
    <scope>NUCLEOTIDE SEQUENCE [LARGE SCALE GENOMIC DNA]</scope>
    <source>
        <strain evidence="2">cv. JPN11</strain>
        <tissue evidence="1">Leaf</tissue>
    </source>
</reference>
<organism evidence="1 2">
    <name type="scientific">Melia azedarach</name>
    <name type="common">Chinaberry tree</name>
    <dbReference type="NCBI Taxonomy" id="155640"/>
    <lineage>
        <taxon>Eukaryota</taxon>
        <taxon>Viridiplantae</taxon>
        <taxon>Streptophyta</taxon>
        <taxon>Embryophyta</taxon>
        <taxon>Tracheophyta</taxon>
        <taxon>Spermatophyta</taxon>
        <taxon>Magnoliopsida</taxon>
        <taxon>eudicotyledons</taxon>
        <taxon>Gunneridae</taxon>
        <taxon>Pentapetalae</taxon>
        <taxon>rosids</taxon>
        <taxon>malvids</taxon>
        <taxon>Sapindales</taxon>
        <taxon>Meliaceae</taxon>
        <taxon>Melia</taxon>
    </lineage>
</organism>
<dbReference type="Proteomes" id="UP001164539">
    <property type="component" value="Chromosome 3"/>
</dbReference>
<evidence type="ECO:0000313" key="2">
    <source>
        <dbReference type="Proteomes" id="UP001164539"/>
    </source>
</evidence>
<sequence length="379" mass="41841">MVMLSSRIGSVACIDVNCSNSSALVFVHPLRVKHSVSVKTFCQANLSHVKLSTTAAKATPTTGNPVLDSSSETSVRQSRTSADWKAARAYKESGFIYEGRIQGFNGGGLLVRFFSLVGFLPFPQLSPSHSCKDPQSTIHEIAKGLTGSLISVKVIEADEEKRKLILSEKEAVWKKYSERVNVEDIFAGRVGSVEDYGAFIHLRFPDGLHHLTGLVHVSEVSWDLVQDIRDILNEGDKVKVKVIKIDREKSRITLSIKQLEEDPLLETLDKVIPQDGSAISDSLSTSSSNTIEPLPGLGAIFEELLQEDGIVDIRITRQGFEKRVVSQDLQLWLSNAPPIDQTFTLLARAGRQVQEIQLTTSLEQEGIKKALQRVLERVP</sequence>
<comment type="caution">
    <text evidence="1">The sequence shown here is derived from an EMBL/GenBank/DDBJ whole genome shotgun (WGS) entry which is preliminary data.</text>
</comment>
<evidence type="ECO:0000313" key="1">
    <source>
        <dbReference type="EMBL" id="KAJ4723055.1"/>
    </source>
</evidence>
<proteinExistence type="predicted"/>
<accession>A0ACC1YGV8</accession>